<dbReference type="Gene3D" id="3.50.50.60">
    <property type="entry name" value="FAD/NAD(P)-binding domain"/>
    <property type="match status" value="1"/>
</dbReference>
<dbReference type="InterPro" id="IPR007867">
    <property type="entry name" value="GMC_OxRtase_C"/>
</dbReference>
<comment type="similarity">
    <text evidence="1">Belongs to the GMC oxidoreductase family.</text>
</comment>
<feature type="domain" description="Glucose-methanol-choline oxidoreductase C-terminal" evidence="2">
    <location>
        <begin position="79"/>
        <end position="178"/>
    </location>
</feature>
<dbReference type="GO" id="GO:0016614">
    <property type="term" value="F:oxidoreductase activity, acting on CH-OH group of donors"/>
    <property type="evidence" value="ECO:0007669"/>
    <property type="project" value="InterPro"/>
</dbReference>
<keyword evidence="3" id="KW-1185">Reference proteome</keyword>
<dbReference type="PANTHER" id="PTHR11552">
    <property type="entry name" value="GLUCOSE-METHANOL-CHOLINE GMC OXIDOREDUCTASE"/>
    <property type="match status" value="1"/>
</dbReference>
<reference evidence="4" key="1">
    <citation type="submission" date="2022-11" db="UniProtKB">
        <authorList>
            <consortium name="WormBaseParasite"/>
        </authorList>
    </citation>
    <scope>IDENTIFICATION</scope>
</reference>
<dbReference type="Pfam" id="PF05199">
    <property type="entry name" value="GMC_oxred_C"/>
    <property type="match status" value="1"/>
</dbReference>
<evidence type="ECO:0000313" key="3">
    <source>
        <dbReference type="Proteomes" id="UP000887565"/>
    </source>
</evidence>
<evidence type="ECO:0000259" key="2">
    <source>
        <dbReference type="Pfam" id="PF05199"/>
    </source>
</evidence>
<dbReference type="WBParaSite" id="nRc.2.0.1.t00244-RA">
    <property type="protein sequence ID" value="nRc.2.0.1.t00244-RA"/>
    <property type="gene ID" value="nRc.2.0.1.g00244"/>
</dbReference>
<organism evidence="3 4">
    <name type="scientific">Romanomermis culicivorax</name>
    <name type="common">Nematode worm</name>
    <dbReference type="NCBI Taxonomy" id="13658"/>
    <lineage>
        <taxon>Eukaryota</taxon>
        <taxon>Metazoa</taxon>
        <taxon>Ecdysozoa</taxon>
        <taxon>Nematoda</taxon>
        <taxon>Enoplea</taxon>
        <taxon>Dorylaimia</taxon>
        <taxon>Mermithida</taxon>
        <taxon>Mermithoidea</taxon>
        <taxon>Mermithidae</taxon>
        <taxon>Romanomermis</taxon>
    </lineage>
</organism>
<accession>A0A915HEY8</accession>
<dbReference type="Proteomes" id="UP000887565">
    <property type="component" value="Unplaced"/>
</dbReference>
<dbReference type="GO" id="GO:0050660">
    <property type="term" value="F:flavin adenine dinucleotide binding"/>
    <property type="evidence" value="ECO:0007669"/>
    <property type="project" value="InterPro"/>
</dbReference>
<evidence type="ECO:0000256" key="1">
    <source>
        <dbReference type="ARBA" id="ARBA00010790"/>
    </source>
</evidence>
<name>A0A915HEY8_ROMCU</name>
<sequence length="227" mass="25697">MTGSQSQGLGLSLFVSHAGHRQSTVRTYLRPSMTTNANNLHVVTDAWVTKILLEGLRAVGVEFLFEGRKYRIQARKEVQARGMRILLDLVQSPPFQKFDPRPVESPVQACSHLEFLSDPYLECAVRRRMTTNIHPVGTCKMGRSESESVVDQHLKVHGVEGLRVVDASIFPSQISGNLAKFPEILTPLLLWWPNVRPNLLYLNMLAGFKFFKIKNFPNNQHLNMTDT</sequence>
<dbReference type="PANTHER" id="PTHR11552:SF147">
    <property type="entry name" value="CHOLINE DEHYDROGENASE, MITOCHONDRIAL"/>
    <property type="match status" value="1"/>
</dbReference>
<protein>
    <submittedName>
        <fullName evidence="4">Glucose-methanol-choline oxidoreductase C-terminal domain-containing protein</fullName>
    </submittedName>
</protein>
<dbReference type="AlphaFoldDB" id="A0A915HEY8"/>
<dbReference type="InterPro" id="IPR036188">
    <property type="entry name" value="FAD/NAD-bd_sf"/>
</dbReference>
<evidence type="ECO:0000313" key="4">
    <source>
        <dbReference type="WBParaSite" id="nRc.2.0.1.t00244-RA"/>
    </source>
</evidence>
<proteinExistence type="inferred from homology"/>
<dbReference type="InterPro" id="IPR012132">
    <property type="entry name" value="GMC_OxRdtase"/>
</dbReference>
<dbReference type="SUPFAM" id="SSF51905">
    <property type="entry name" value="FAD/NAD(P)-binding domain"/>
    <property type="match status" value="1"/>
</dbReference>